<proteinExistence type="predicted"/>
<sequence>MADHFSGPRILFDPASDIADVFAFPSPERPGHLVLVLDVFPAAAPTALFSDAIRYRLRIRPVTRAADAAAFTVDETEYAFDFTFGTPGRVPDSEEPTQIGTCTAPNGDQVLFQVGDETHTGADGLRIFAGPRLDPFFINLAGVLAADATEQLAFHPGAVNVLEGMNVLSIVVEVDIETVFGPGWGPLLGIVGETVTSGGRPVRLERMGRPEIKNVILASRKFDPVNSDLEIRDLYNEEDAFALRPDYAGAYRARFDANLAFFDRLDDATVWPLDDRGAHPLTDLLLADFLVVDTSKPFSEESCWEIETAMLAGREHRTCGGRAPNDDIVDTLYTLLVHGVDGARISDGVDRATLPATHRFPYLAEPNLNPPDLMTVLAALTAPVPEEETA</sequence>
<comment type="caution">
    <text evidence="1">The sequence shown here is derived from an EMBL/GenBank/DDBJ whole genome shotgun (WGS) entry which is preliminary data.</text>
</comment>
<organism evidence="1 2">
    <name type="scientific">Streptacidiphilus monticola</name>
    <dbReference type="NCBI Taxonomy" id="2161674"/>
    <lineage>
        <taxon>Bacteria</taxon>
        <taxon>Bacillati</taxon>
        <taxon>Actinomycetota</taxon>
        <taxon>Actinomycetes</taxon>
        <taxon>Kitasatosporales</taxon>
        <taxon>Streptomycetaceae</taxon>
        <taxon>Streptacidiphilus</taxon>
    </lineage>
</organism>
<name>A0ABW1G6W7_9ACTN</name>
<gene>
    <name evidence="1" type="ORF">ACFP3V_25195</name>
</gene>
<dbReference type="Proteomes" id="UP001596174">
    <property type="component" value="Unassembled WGS sequence"/>
</dbReference>
<evidence type="ECO:0000313" key="1">
    <source>
        <dbReference type="EMBL" id="MFC5910500.1"/>
    </source>
</evidence>
<dbReference type="Pfam" id="PF14224">
    <property type="entry name" value="DUF4331"/>
    <property type="match status" value="2"/>
</dbReference>
<accession>A0ABW1G6W7</accession>
<dbReference type="InterPro" id="IPR025566">
    <property type="entry name" value="DUF4331"/>
</dbReference>
<protein>
    <submittedName>
        <fullName evidence="1">DUF4331 family protein</fullName>
    </submittedName>
</protein>
<reference evidence="2" key="1">
    <citation type="journal article" date="2019" name="Int. J. Syst. Evol. Microbiol.">
        <title>The Global Catalogue of Microorganisms (GCM) 10K type strain sequencing project: providing services to taxonomists for standard genome sequencing and annotation.</title>
        <authorList>
            <consortium name="The Broad Institute Genomics Platform"/>
            <consortium name="The Broad Institute Genome Sequencing Center for Infectious Disease"/>
            <person name="Wu L."/>
            <person name="Ma J."/>
        </authorList>
    </citation>
    <scope>NUCLEOTIDE SEQUENCE [LARGE SCALE GENOMIC DNA]</scope>
    <source>
        <strain evidence="2">JCM 4816</strain>
    </source>
</reference>
<keyword evidence="2" id="KW-1185">Reference proteome</keyword>
<dbReference type="RefSeq" id="WP_380587786.1">
    <property type="nucleotide sequence ID" value="NZ_JBHSQJ010000122.1"/>
</dbReference>
<evidence type="ECO:0000313" key="2">
    <source>
        <dbReference type="Proteomes" id="UP001596174"/>
    </source>
</evidence>
<dbReference type="EMBL" id="JBHSQJ010000122">
    <property type="protein sequence ID" value="MFC5910500.1"/>
    <property type="molecule type" value="Genomic_DNA"/>
</dbReference>